<dbReference type="Proteomes" id="UP001412067">
    <property type="component" value="Unassembled WGS sequence"/>
</dbReference>
<reference evidence="1 2" key="1">
    <citation type="journal article" date="2022" name="Nat. Plants">
        <title>Genomes of leafy and leafless Platanthera orchids illuminate the evolution of mycoheterotrophy.</title>
        <authorList>
            <person name="Li M.H."/>
            <person name="Liu K.W."/>
            <person name="Li Z."/>
            <person name="Lu H.C."/>
            <person name="Ye Q.L."/>
            <person name="Zhang D."/>
            <person name="Wang J.Y."/>
            <person name="Li Y.F."/>
            <person name="Zhong Z.M."/>
            <person name="Liu X."/>
            <person name="Yu X."/>
            <person name="Liu D.K."/>
            <person name="Tu X.D."/>
            <person name="Liu B."/>
            <person name="Hao Y."/>
            <person name="Liao X.Y."/>
            <person name="Jiang Y.T."/>
            <person name="Sun W.H."/>
            <person name="Chen J."/>
            <person name="Chen Y.Q."/>
            <person name="Ai Y."/>
            <person name="Zhai J.W."/>
            <person name="Wu S.S."/>
            <person name="Zhou Z."/>
            <person name="Hsiao Y.Y."/>
            <person name="Wu W.L."/>
            <person name="Chen Y.Y."/>
            <person name="Lin Y.F."/>
            <person name="Hsu J.L."/>
            <person name="Li C.Y."/>
            <person name="Wang Z.W."/>
            <person name="Zhao X."/>
            <person name="Zhong W.Y."/>
            <person name="Ma X.K."/>
            <person name="Ma L."/>
            <person name="Huang J."/>
            <person name="Chen G.Z."/>
            <person name="Huang M.Z."/>
            <person name="Huang L."/>
            <person name="Peng D.H."/>
            <person name="Luo Y.B."/>
            <person name="Zou S.Q."/>
            <person name="Chen S.P."/>
            <person name="Lan S."/>
            <person name="Tsai W.C."/>
            <person name="Van de Peer Y."/>
            <person name="Liu Z.J."/>
        </authorList>
    </citation>
    <scope>NUCLEOTIDE SEQUENCE [LARGE SCALE GENOMIC DNA]</scope>
    <source>
        <strain evidence="1">Lor288</strain>
    </source>
</reference>
<accession>A0ABR2MMQ1</accession>
<evidence type="ECO:0000313" key="2">
    <source>
        <dbReference type="Proteomes" id="UP001412067"/>
    </source>
</evidence>
<proteinExistence type="predicted"/>
<sequence length="53" mass="6060">MIFKKAFNEMEVEMKRLIALEDPLVGVEARKIPNLEFGPMPPKVTSLEVRSDD</sequence>
<evidence type="ECO:0000313" key="1">
    <source>
        <dbReference type="EMBL" id="KAK8965152.1"/>
    </source>
</evidence>
<name>A0ABR2MMQ1_9ASPA</name>
<comment type="caution">
    <text evidence="1">The sequence shown here is derived from an EMBL/GenBank/DDBJ whole genome shotgun (WGS) entry which is preliminary data.</text>
</comment>
<keyword evidence="2" id="KW-1185">Reference proteome</keyword>
<protein>
    <submittedName>
        <fullName evidence="1">Uncharacterized protein</fullName>
    </submittedName>
</protein>
<organism evidence="1 2">
    <name type="scientific">Platanthera guangdongensis</name>
    <dbReference type="NCBI Taxonomy" id="2320717"/>
    <lineage>
        <taxon>Eukaryota</taxon>
        <taxon>Viridiplantae</taxon>
        <taxon>Streptophyta</taxon>
        <taxon>Embryophyta</taxon>
        <taxon>Tracheophyta</taxon>
        <taxon>Spermatophyta</taxon>
        <taxon>Magnoliopsida</taxon>
        <taxon>Liliopsida</taxon>
        <taxon>Asparagales</taxon>
        <taxon>Orchidaceae</taxon>
        <taxon>Orchidoideae</taxon>
        <taxon>Orchideae</taxon>
        <taxon>Orchidinae</taxon>
        <taxon>Platanthera</taxon>
    </lineage>
</organism>
<dbReference type="EMBL" id="JBBWWR010000006">
    <property type="protein sequence ID" value="KAK8965152.1"/>
    <property type="molecule type" value="Genomic_DNA"/>
</dbReference>
<gene>
    <name evidence="1" type="ORF">KSP40_PGU005289</name>
</gene>